<dbReference type="Proteomes" id="UP001642405">
    <property type="component" value="Unassembled WGS sequence"/>
</dbReference>
<gene>
    <name evidence="2" type="ORF">SCUCBS95973_004952</name>
</gene>
<dbReference type="Pfam" id="PF11927">
    <property type="entry name" value="HODM_asu-like"/>
    <property type="match status" value="1"/>
</dbReference>
<evidence type="ECO:0000313" key="3">
    <source>
        <dbReference type="Proteomes" id="UP001642405"/>
    </source>
</evidence>
<evidence type="ECO:0000256" key="1">
    <source>
        <dbReference type="SAM" id="Phobius"/>
    </source>
</evidence>
<feature type="transmembrane region" description="Helical" evidence="1">
    <location>
        <begin position="16"/>
        <end position="36"/>
    </location>
</feature>
<organism evidence="2 3">
    <name type="scientific">Sporothrix curviconia</name>
    <dbReference type="NCBI Taxonomy" id="1260050"/>
    <lineage>
        <taxon>Eukaryota</taxon>
        <taxon>Fungi</taxon>
        <taxon>Dikarya</taxon>
        <taxon>Ascomycota</taxon>
        <taxon>Pezizomycotina</taxon>
        <taxon>Sordariomycetes</taxon>
        <taxon>Sordariomycetidae</taxon>
        <taxon>Ophiostomatales</taxon>
        <taxon>Ophiostomataceae</taxon>
        <taxon>Sporothrix</taxon>
    </lineage>
</organism>
<keyword evidence="1" id="KW-0812">Transmembrane</keyword>
<proteinExistence type="predicted"/>
<dbReference type="InterPro" id="IPR021848">
    <property type="entry name" value="HODM_asu-like"/>
</dbReference>
<keyword evidence="1" id="KW-1133">Transmembrane helix</keyword>
<dbReference type="EMBL" id="CAWUHB010000025">
    <property type="protein sequence ID" value="CAK7222753.1"/>
    <property type="molecule type" value="Genomic_DNA"/>
</dbReference>
<accession>A0ABP0BT28</accession>
<protein>
    <recommendedName>
        <fullName evidence="4">Mannosyl transferase</fullName>
    </recommendedName>
</protein>
<keyword evidence="1" id="KW-0472">Membrane</keyword>
<reference evidence="2 3" key="1">
    <citation type="submission" date="2024-01" db="EMBL/GenBank/DDBJ databases">
        <authorList>
            <person name="Allen C."/>
            <person name="Tagirdzhanova G."/>
        </authorList>
    </citation>
    <scope>NUCLEOTIDE SEQUENCE [LARGE SCALE GENOMIC DNA]</scope>
</reference>
<name>A0ABP0BT28_9PEZI</name>
<keyword evidence="3" id="KW-1185">Reference proteome</keyword>
<sequence length="405" mass="46603">MALFASRITPVMQSSVALYLVVAFSVAVVYFVRYFCAGAVARSRSTAVRGAKAGSKGSLSLEPYVYPVPEAYPDWSIETTKPLPYRAFRYGPKYHVTMGLRTVSPEAWIELDNDFPKFHAKKADRLANRLEKHVYTDPIAWDAAIELLDELVRYLPQRYPTLYRRMPVGIDNLWSGESFNVVQRPLAEDPMAICARLVQDDLALMVEGEDGRYYLRAGSILLAGFWRLQDKLGMPLEDIHTTGEVPQYREKLHRGMANFFTRLRCGQTYCRNNYFIQVDDDLAWSESIGCEDGDLVSWSTAEKDRAVEHHWFRSERQSLRRLPKSKAVAFTIRTYFHPVTELAQEDYVPGRLASAVRSWGDDVAKYKGREKYGRVLCEYLDREHQKQLDQGLDMSKEDEVRAYPF</sequence>
<evidence type="ECO:0000313" key="2">
    <source>
        <dbReference type="EMBL" id="CAK7222753.1"/>
    </source>
</evidence>
<comment type="caution">
    <text evidence="2">The sequence shown here is derived from an EMBL/GenBank/DDBJ whole genome shotgun (WGS) entry which is preliminary data.</text>
</comment>
<evidence type="ECO:0008006" key="4">
    <source>
        <dbReference type="Google" id="ProtNLM"/>
    </source>
</evidence>